<accession>A0A428P6T7</accession>
<name>A0A428P6T7_9HYPO</name>
<dbReference type="Gene3D" id="2.120.10.30">
    <property type="entry name" value="TolB, C-terminal domain"/>
    <property type="match status" value="1"/>
</dbReference>
<sequence length="483" mass="52610">MMLSSLPRILTSLLLSISLAKAQSSDQCKINNLKTSYEAPVAADGWSYRLVASELSRPRGILFDTEGALIVVDTGVGLVHLELEDQGRTCLRVRKKTVLLENEDLNHGVAISKDGRTLYASTDDEVYSWSYDPSTVRLSESSERTLVTNMTNSGHTSRTLLLSEKHPGVLVVSRGSQGNDDVEAEDRSTGHSQLRAFNVSALGEKSKPYDYLDGDLLGWGLRNSVGVAEHPETGGVYSVENSVDNLSRKGRDIHKDNPAEELNFHGFLNGSREDQGGNYGYPLCYTIWSTKDFPSLGDLETGDQFPADRKAGQSTPSDDECNTEYVPPVLAFQAHTAPLDIKFDGNGTKAYISFHGSWNRDEPVGYEISSVAFKDGRPTSPSNSKNATTTIIGNPDLSNCPDDCFRPVGLAWDSEGRLWFSSDSTGEIFVLAQDGSDNDNDDDDDRGESGGDDDDSAASQFMRPSSWAVVVTLVAIIMGFFLA</sequence>
<feature type="signal peptide" evidence="3">
    <location>
        <begin position="1"/>
        <end position="22"/>
    </location>
</feature>
<keyword evidence="3" id="KW-0732">Signal</keyword>
<evidence type="ECO:0000256" key="2">
    <source>
        <dbReference type="SAM" id="Phobius"/>
    </source>
</evidence>
<comment type="caution">
    <text evidence="5">The sequence shown here is derived from an EMBL/GenBank/DDBJ whole genome shotgun (WGS) entry which is preliminary data.</text>
</comment>
<dbReference type="InterPro" id="IPR054539">
    <property type="entry name" value="Beta-prop_PDH"/>
</dbReference>
<feature type="region of interest" description="Disordered" evidence="1">
    <location>
        <begin position="299"/>
        <end position="322"/>
    </location>
</feature>
<feature type="region of interest" description="Disordered" evidence="1">
    <location>
        <begin position="432"/>
        <end position="459"/>
    </location>
</feature>
<evidence type="ECO:0000256" key="1">
    <source>
        <dbReference type="SAM" id="MobiDB-lite"/>
    </source>
</evidence>
<reference evidence="5 6" key="1">
    <citation type="submission" date="2017-06" db="EMBL/GenBank/DDBJ databases">
        <title>Comparative genomic analysis of Ambrosia Fusariam Clade fungi.</title>
        <authorList>
            <person name="Stajich J.E."/>
            <person name="Carrillo J."/>
            <person name="Kijimoto T."/>
            <person name="Eskalen A."/>
            <person name="O'Donnell K."/>
            <person name="Kasson M."/>
        </authorList>
    </citation>
    <scope>NUCLEOTIDE SEQUENCE [LARGE SCALE GENOMIC DNA]</scope>
    <source>
        <strain evidence="5 6">NRRL62606</strain>
    </source>
</reference>
<keyword evidence="6" id="KW-1185">Reference proteome</keyword>
<gene>
    <name evidence="5" type="ORF">CEP51_015589</name>
</gene>
<dbReference type="Pfam" id="PF22807">
    <property type="entry name" value="TrAA12"/>
    <property type="match status" value="1"/>
</dbReference>
<feature type="chain" id="PRO_5019323230" description="Pyrroloquinoline quinone-dependent pyranose dehydrogenase beta-propeller domain-containing protein" evidence="3">
    <location>
        <begin position="23"/>
        <end position="483"/>
    </location>
</feature>
<dbReference type="Proteomes" id="UP000287972">
    <property type="component" value="Unassembled WGS sequence"/>
</dbReference>
<protein>
    <recommendedName>
        <fullName evidence="4">Pyrroloquinoline quinone-dependent pyranose dehydrogenase beta-propeller domain-containing protein</fullName>
    </recommendedName>
</protein>
<feature type="transmembrane region" description="Helical" evidence="2">
    <location>
        <begin position="465"/>
        <end position="482"/>
    </location>
</feature>
<keyword evidence="2" id="KW-1133">Transmembrane helix</keyword>
<feature type="compositionally biased region" description="Acidic residues" evidence="1">
    <location>
        <begin position="436"/>
        <end position="456"/>
    </location>
</feature>
<proteinExistence type="predicted"/>
<keyword evidence="2" id="KW-0472">Membrane</keyword>
<feature type="domain" description="Pyrroloquinoline quinone-dependent pyranose dehydrogenase beta-propeller" evidence="4">
    <location>
        <begin position="40"/>
        <end position="433"/>
    </location>
</feature>
<evidence type="ECO:0000256" key="3">
    <source>
        <dbReference type="SAM" id="SignalP"/>
    </source>
</evidence>
<evidence type="ECO:0000313" key="6">
    <source>
        <dbReference type="Proteomes" id="UP000287972"/>
    </source>
</evidence>
<dbReference type="InterPro" id="IPR011041">
    <property type="entry name" value="Quinoprot_gluc/sorb_DH_b-prop"/>
</dbReference>
<keyword evidence="2" id="KW-0812">Transmembrane</keyword>
<dbReference type="SUPFAM" id="SSF50952">
    <property type="entry name" value="Soluble quinoprotein glucose dehydrogenase"/>
    <property type="match status" value="1"/>
</dbReference>
<organism evidence="5 6">
    <name type="scientific">Fusarium floridanum</name>
    <dbReference type="NCBI Taxonomy" id="1325733"/>
    <lineage>
        <taxon>Eukaryota</taxon>
        <taxon>Fungi</taxon>
        <taxon>Dikarya</taxon>
        <taxon>Ascomycota</taxon>
        <taxon>Pezizomycotina</taxon>
        <taxon>Sordariomycetes</taxon>
        <taxon>Hypocreomycetidae</taxon>
        <taxon>Hypocreales</taxon>
        <taxon>Nectriaceae</taxon>
        <taxon>Fusarium</taxon>
        <taxon>Fusarium solani species complex</taxon>
    </lineage>
</organism>
<dbReference type="AlphaFoldDB" id="A0A428P6T7"/>
<dbReference type="EMBL" id="NKCL01000868">
    <property type="protein sequence ID" value="RSL48735.1"/>
    <property type="molecule type" value="Genomic_DNA"/>
</dbReference>
<dbReference type="InterPro" id="IPR011042">
    <property type="entry name" value="6-blade_b-propeller_TolB-like"/>
</dbReference>
<evidence type="ECO:0000313" key="5">
    <source>
        <dbReference type="EMBL" id="RSL48735.1"/>
    </source>
</evidence>
<evidence type="ECO:0000259" key="4">
    <source>
        <dbReference type="Pfam" id="PF22807"/>
    </source>
</evidence>